<protein>
    <recommendedName>
        <fullName evidence="4">Hut operon positive regulatory protein</fullName>
    </recommendedName>
</protein>
<dbReference type="InterPro" id="IPR036482">
    <property type="entry name" value="Regulatory_HutP_sf"/>
</dbReference>
<evidence type="ECO:0000256" key="1">
    <source>
        <dbReference type="ARBA" id="ARBA00002945"/>
    </source>
</evidence>
<comment type="subunit">
    <text evidence="3">Homohexamer.</text>
</comment>
<evidence type="ECO:0000256" key="8">
    <source>
        <dbReference type="ARBA" id="ARBA00023159"/>
    </source>
</evidence>
<evidence type="ECO:0000256" key="3">
    <source>
        <dbReference type="ARBA" id="ARBA00011643"/>
    </source>
</evidence>
<evidence type="ECO:0000256" key="5">
    <source>
        <dbReference type="ARBA" id="ARBA00022808"/>
    </source>
</evidence>
<dbReference type="GO" id="GO:0003723">
    <property type="term" value="F:RNA binding"/>
    <property type="evidence" value="ECO:0007669"/>
    <property type="project" value="UniProtKB-KW"/>
</dbReference>
<sequence length="142" mass="15561">MGKLTSLLTLLHNSSGEQEIKDELTKRGYRYTVGKVGAMDLFKVIAAIETTAKSNNIIDGDAYREVHALYHTILEALQGVGRGNVQFGEILRTVGLTFGIVRGEIEKYGYNGEWICVCIFGTIGAPKKGFEHDALGLGFNHI</sequence>
<evidence type="ECO:0000256" key="4">
    <source>
        <dbReference type="ARBA" id="ARBA00019377"/>
    </source>
</evidence>
<keyword evidence="11" id="KW-1185">Reference proteome</keyword>
<dbReference type="CDD" id="cd11640">
    <property type="entry name" value="HutP"/>
    <property type="match status" value="1"/>
</dbReference>
<evidence type="ECO:0000256" key="6">
    <source>
        <dbReference type="ARBA" id="ARBA00022884"/>
    </source>
</evidence>
<comment type="similarity">
    <text evidence="2">Belongs to the HutP family.</text>
</comment>
<evidence type="ECO:0000256" key="7">
    <source>
        <dbReference type="ARBA" id="ARBA00023015"/>
    </source>
</evidence>
<evidence type="ECO:0000313" key="11">
    <source>
        <dbReference type="Proteomes" id="UP000288024"/>
    </source>
</evidence>
<evidence type="ECO:0000256" key="2">
    <source>
        <dbReference type="ARBA" id="ARBA00009992"/>
    </source>
</evidence>
<evidence type="ECO:0000256" key="9">
    <source>
        <dbReference type="ARBA" id="ARBA00023163"/>
    </source>
</evidence>
<keyword evidence="6" id="KW-0694">RNA-binding</keyword>
<reference evidence="10 11" key="1">
    <citation type="submission" date="2019-01" db="EMBL/GenBank/DDBJ databases">
        <title>Bacillus sp. M5HDSG1-1, whole genome shotgun sequence.</title>
        <authorList>
            <person name="Tuo L."/>
        </authorList>
    </citation>
    <scope>NUCLEOTIDE SEQUENCE [LARGE SCALE GENOMIC DNA]</scope>
    <source>
        <strain evidence="10 11">M5HDSG1-1</strain>
    </source>
</reference>
<keyword evidence="5" id="KW-0369">Histidine metabolism</keyword>
<dbReference type="Gene3D" id="3.40.1510.10">
    <property type="entry name" value="Hut operon regulatory protein HutP"/>
    <property type="match status" value="1"/>
</dbReference>
<comment type="function">
    <text evidence="1">Antiterminator that binds to cis-acting regulatory sequences on the mRNA in the presence of histidine, thereby suppressing transcription termination and activating the hut operon for histidine utilization.</text>
</comment>
<dbReference type="SUPFAM" id="SSF111064">
    <property type="entry name" value="Hut operon positive regulatory protein HutP"/>
    <property type="match status" value="1"/>
</dbReference>
<accession>A0A437K9D1</accession>
<name>A0A437K9D1_9BACI</name>
<dbReference type="InterPro" id="IPR015111">
    <property type="entry name" value="Regulatory_HutP"/>
</dbReference>
<dbReference type="NCBIfam" id="NF002838">
    <property type="entry name" value="PRK03065.1"/>
    <property type="match status" value="1"/>
</dbReference>
<proteinExistence type="inferred from homology"/>
<dbReference type="Proteomes" id="UP000288024">
    <property type="component" value="Unassembled WGS sequence"/>
</dbReference>
<dbReference type="RefSeq" id="WP_127739400.1">
    <property type="nucleotide sequence ID" value="NZ_RZTZ01000006.1"/>
</dbReference>
<keyword evidence="8" id="KW-0010">Activator</keyword>
<comment type="caution">
    <text evidence="10">The sequence shown here is derived from an EMBL/GenBank/DDBJ whole genome shotgun (WGS) entry which is preliminary data.</text>
</comment>
<dbReference type="AlphaFoldDB" id="A0A437K9D1"/>
<keyword evidence="7" id="KW-0805">Transcription regulation</keyword>
<keyword evidence="9" id="KW-0804">Transcription</keyword>
<evidence type="ECO:0000313" key="10">
    <source>
        <dbReference type="EMBL" id="RVT60929.1"/>
    </source>
</evidence>
<dbReference type="Pfam" id="PF09021">
    <property type="entry name" value="HutP"/>
    <property type="match status" value="1"/>
</dbReference>
<dbReference type="EMBL" id="RZTZ01000006">
    <property type="protein sequence ID" value="RVT60929.1"/>
    <property type="molecule type" value="Genomic_DNA"/>
</dbReference>
<gene>
    <name evidence="10" type="primary">hutP</name>
    <name evidence="10" type="ORF">EM808_16025</name>
</gene>
<dbReference type="GO" id="GO:0006547">
    <property type="term" value="P:L-histidine metabolic process"/>
    <property type="evidence" value="ECO:0007669"/>
    <property type="project" value="UniProtKB-KW"/>
</dbReference>
<organism evidence="10 11">
    <name type="scientific">Niallia taxi</name>
    <dbReference type="NCBI Taxonomy" id="2499688"/>
    <lineage>
        <taxon>Bacteria</taxon>
        <taxon>Bacillati</taxon>
        <taxon>Bacillota</taxon>
        <taxon>Bacilli</taxon>
        <taxon>Bacillales</taxon>
        <taxon>Bacillaceae</taxon>
        <taxon>Niallia</taxon>
    </lineage>
</organism>